<evidence type="ECO:0000256" key="2">
    <source>
        <dbReference type="PIRNR" id="PIRNR006221"/>
    </source>
</evidence>
<dbReference type="GO" id="GO:0005524">
    <property type="term" value="F:ATP binding"/>
    <property type="evidence" value="ECO:0007669"/>
    <property type="project" value="InterPro"/>
</dbReference>
<sequence length="309" mass="34774">MLGSILGDFFNVETCLAQENRNIMSLIQKIARQVSGSDTDLISVKKISGGSINDAYKVRTTNGEIFLKTNRYELEPMFEKEVRGLSELRELGAMGVPPVLGIGTMEDLSFLALELWSSDEPASDFWENMGRGLAKIHRNSAPAFGMDFSNYIGELVQNNTWTEDGFEFFANRRLLPLAIKASDLGLMDRHEIKILESVCKALPNLLPKEKPAFLHGDLWEGNVVVAPGGQAGLIDPAVYFGFREAELAFTKLFQPFGSGFYESYQEEFPLVSGFEQRKDIYNLYPLLVHLILFGASYRSRILYVLNKFR</sequence>
<dbReference type="InterPro" id="IPR000719">
    <property type="entry name" value="Prot_kinase_dom"/>
</dbReference>
<accession>A0AAU9CJS2</accession>
<dbReference type="GO" id="GO:0004672">
    <property type="term" value="F:protein kinase activity"/>
    <property type="evidence" value="ECO:0007669"/>
    <property type="project" value="InterPro"/>
</dbReference>
<dbReference type="KEGG" id="fax:FUAX_28250"/>
<dbReference type="Proteomes" id="UP001348817">
    <property type="component" value="Chromosome"/>
</dbReference>
<reference evidence="4 5" key="1">
    <citation type="submission" date="2021-12" db="EMBL/GenBank/DDBJ databases">
        <title>Genome sequencing of bacteria with rrn-lacking chromosome and rrn-plasmid.</title>
        <authorList>
            <person name="Anda M."/>
            <person name="Iwasaki W."/>
        </authorList>
    </citation>
    <scope>NUCLEOTIDE SEQUENCE [LARGE SCALE GENOMIC DNA]</scope>
    <source>
        <strain evidence="4 5">DSM 100852</strain>
    </source>
</reference>
<dbReference type="InterPro" id="IPR011009">
    <property type="entry name" value="Kinase-like_dom_sf"/>
</dbReference>
<keyword evidence="2 4" id="KW-0418">Kinase</keyword>
<keyword evidence="5" id="KW-1185">Reference proteome</keyword>
<keyword evidence="2" id="KW-0808">Transferase</keyword>
<evidence type="ECO:0000256" key="1">
    <source>
        <dbReference type="ARBA" id="ARBA00009460"/>
    </source>
</evidence>
<proteinExistence type="inferred from homology"/>
<dbReference type="PROSITE" id="PS50011">
    <property type="entry name" value="PROTEIN_KINASE_DOM"/>
    <property type="match status" value="1"/>
</dbReference>
<organism evidence="4 5">
    <name type="scientific">Fulvitalea axinellae</name>
    <dbReference type="NCBI Taxonomy" id="1182444"/>
    <lineage>
        <taxon>Bacteria</taxon>
        <taxon>Pseudomonadati</taxon>
        <taxon>Bacteroidota</taxon>
        <taxon>Cytophagia</taxon>
        <taxon>Cytophagales</taxon>
        <taxon>Persicobacteraceae</taxon>
        <taxon>Fulvitalea</taxon>
    </lineage>
</organism>
<gene>
    <name evidence="4" type="ORF">FUAX_28250</name>
</gene>
<dbReference type="InterPro" id="IPR016477">
    <property type="entry name" value="Fructo-/Ketosamine-3-kinase"/>
</dbReference>
<evidence type="ECO:0000313" key="4">
    <source>
        <dbReference type="EMBL" id="BDD10393.1"/>
    </source>
</evidence>
<comment type="similarity">
    <text evidence="1 2">Belongs to the fructosamine kinase family.</text>
</comment>
<dbReference type="PIRSF" id="PIRSF006221">
    <property type="entry name" value="Ketosamine-3-kinase"/>
    <property type="match status" value="1"/>
</dbReference>
<dbReference type="EMBL" id="AP025314">
    <property type="protein sequence ID" value="BDD10393.1"/>
    <property type="molecule type" value="Genomic_DNA"/>
</dbReference>
<dbReference type="AlphaFoldDB" id="A0AAU9CJS2"/>
<evidence type="ECO:0000313" key="5">
    <source>
        <dbReference type="Proteomes" id="UP001348817"/>
    </source>
</evidence>
<name>A0AAU9CJS2_9BACT</name>
<dbReference type="PANTHER" id="PTHR12149">
    <property type="entry name" value="FRUCTOSAMINE 3 KINASE-RELATED PROTEIN"/>
    <property type="match status" value="1"/>
</dbReference>
<dbReference type="SUPFAM" id="SSF56112">
    <property type="entry name" value="Protein kinase-like (PK-like)"/>
    <property type="match status" value="1"/>
</dbReference>
<dbReference type="PANTHER" id="PTHR12149:SF8">
    <property type="entry name" value="PROTEIN-RIBULOSAMINE 3-KINASE"/>
    <property type="match status" value="1"/>
</dbReference>
<dbReference type="Gene3D" id="3.90.1200.10">
    <property type="match status" value="1"/>
</dbReference>
<dbReference type="Gene3D" id="3.30.200.20">
    <property type="entry name" value="Phosphorylase Kinase, domain 1"/>
    <property type="match status" value="1"/>
</dbReference>
<dbReference type="Pfam" id="PF03881">
    <property type="entry name" value="Fructosamin_kin"/>
    <property type="match status" value="1"/>
</dbReference>
<protein>
    <submittedName>
        <fullName evidence="4">Fructosamine kinase</fullName>
    </submittedName>
</protein>
<feature type="domain" description="Protein kinase" evidence="3">
    <location>
        <begin position="41"/>
        <end position="309"/>
    </location>
</feature>
<evidence type="ECO:0000259" key="3">
    <source>
        <dbReference type="PROSITE" id="PS50011"/>
    </source>
</evidence>